<protein>
    <submittedName>
        <fullName evidence="2">Uncharacterized protein</fullName>
    </submittedName>
</protein>
<sequence length="97" mass="10697">MPSLRHRSRRATQSKGPSTSHCEPTALRDPGIGSCEVGAQQIRSQLCSHDHRPLYQVCGCSTCQRPICKDHRSGPVEELHPPLWLSGPDPYGPRNSV</sequence>
<keyword evidence="3" id="KW-1185">Reference proteome</keyword>
<dbReference type="EMBL" id="WNYA01000001">
    <property type="protein sequence ID" value="KAG8594153.1"/>
    <property type="molecule type" value="Genomic_DNA"/>
</dbReference>
<evidence type="ECO:0000313" key="3">
    <source>
        <dbReference type="Proteomes" id="UP000824782"/>
    </source>
</evidence>
<feature type="compositionally biased region" description="Basic residues" evidence="1">
    <location>
        <begin position="1"/>
        <end position="12"/>
    </location>
</feature>
<comment type="caution">
    <text evidence="2">The sequence shown here is derived from an EMBL/GenBank/DDBJ whole genome shotgun (WGS) entry which is preliminary data.</text>
</comment>
<feature type="region of interest" description="Disordered" evidence="1">
    <location>
        <begin position="1"/>
        <end position="29"/>
    </location>
</feature>
<proteinExistence type="predicted"/>
<name>A0AAV7DAJ9_ENGPU</name>
<dbReference type="AlphaFoldDB" id="A0AAV7DAJ9"/>
<organism evidence="2 3">
    <name type="scientific">Engystomops pustulosus</name>
    <name type="common">Tungara frog</name>
    <name type="synonym">Physalaemus pustulosus</name>
    <dbReference type="NCBI Taxonomy" id="76066"/>
    <lineage>
        <taxon>Eukaryota</taxon>
        <taxon>Metazoa</taxon>
        <taxon>Chordata</taxon>
        <taxon>Craniata</taxon>
        <taxon>Vertebrata</taxon>
        <taxon>Euteleostomi</taxon>
        <taxon>Amphibia</taxon>
        <taxon>Batrachia</taxon>
        <taxon>Anura</taxon>
        <taxon>Neobatrachia</taxon>
        <taxon>Hyloidea</taxon>
        <taxon>Leptodactylidae</taxon>
        <taxon>Leiuperinae</taxon>
        <taxon>Engystomops</taxon>
    </lineage>
</organism>
<feature type="compositionally biased region" description="Polar residues" evidence="1">
    <location>
        <begin position="13"/>
        <end position="22"/>
    </location>
</feature>
<feature type="region of interest" description="Disordered" evidence="1">
    <location>
        <begin position="74"/>
        <end position="97"/>
    </location>
</feature>
<evidence type="ECO:0000256" key="1">
    <source>
        <dbReference type="SAM" id="MobiDB-lite"/>
    </source>
</evidence>
<gene>
    <name evidence="2" type="ORF">GDO81_001097</name>
</gene>
<dbReference type="Proteomes" id="UP000824782">
    <property type="component" value="Unassembled WGS sequence"/>
</dbReference>
<evidence type="ECO:0000313" key="2">
    <source>
        <dbReference type="EMBL" id="KAG8594153.1"/>
    </source>
</evidence>
<accession>A0AAV7DAJ9</accession>
<reference evidence="2" key="1">
    <citation type="thesis" date="2020" institute="ProQuest LLC" country="789 East Eisenhower Parkway, Ann Arbor, MI, USA">
        <title>Comparative Genomics and Chromosome Evolution.</title>
        <authorList>
            <person name="Mudd A.B."/>
        </authorList>
    </citation>
    <scope>NUCLEOTIDE SEQUENCE</scope>
    <source>
        <strain evidence="2">237g6f4</strain>
        <tissue evidence="2">Blood</tissue>
    </source>
</reference>